<sequence>MKKTIILSLFTISALYSSEVTLAPISVESTTLTDVAQNVKTSADTADALSQDVPGVDMSRRSGIANDILIRGQKRDNISVEVDGTKVYGACPNRMDPPISHVLASQIETIEVIEGPYDVTNYGTMAGGVKITTKKPSKKPKAEINIGFGAFNYKKFGATITGGNDIVRMLLTASRESSDQYRDGNGHTLAEQVNDSNAPKGNKYQTKYEDMQAYTKKSIMAKAFVTTAKNQELRLSTTANRSNNVLYANTPMDAISDDSNIYSVAYNIKNISDNYKNINLEYYYSDVDHPMSTEYRNAAAMSATNNKTNHMKTTMQGIKLKNNFQFQEYKLLLGAEGSRRTWKGEYINNVSDKFLGKSIDNALTTNTALFATIEKKYDALNVKIGTRYDHSKVQDDNAMHQSNTYDALNANIFTTYALSSENKIFAGFGEASRVPDGRELYFMKKGNTIGTPDLKQTTNNEFDAGFQTNNDYFDLKIKAFYSKLTNYIYINADKTANAFENIDATIYGAELSGTYYINDDTTLDIGAAYKRGEKDRPLKGQTDKDLADMAPLRGKIALNYEYAHNSLATIAVEGSDAWSRYDADNGEQAIAGWAVLNMKIKHAVNKKFDFTLGANNIFDVAYAKSNTYADLTLVSAGSTQKLLLNEPGRYIYTNLDFKF</sequence>
<keyword evidence="4" id="KW-0732">Signal</keyword>
<evidence type="ECO:0000259" key="9">
    <source>
        <dbReference type="Pfam" id="PF00593"/>
    </source>
</evidence>
<dbReference type="InterPro" id="IPR036942">
    <property type="entry name" value="Beta-barrel_TonB_sf"/>
</dbReference>
<evidence type="ECO:0000256" key="3">
    <source>
        <dbReference type="ARBA" id="ARBA00022692"/>
    </source>
</evidence>
<name>A0A1W1BC21_9ZZZZ</name>
<evidence type="ECO:0000256" key="8">
    <source>
        <dbReference type="SAM" id="MobiDB-lite"/>
    </source>
</evidence>
<dbReference type="Pfam" id="PF00593">
    <property type="entry name" value="TonB_dep_Rec_b-barrel"/>
    <property type="match status" value="1"/>
</dbReference>
<evidence type="ECO:0000256" key="7">
    <source>
        <dbReference type="ARBA" id="ARBA00023237"/>
    </source>
</evidence>
<evidence type="ECO:0000256" key="5">
    <source>
        <dbReference type="ARBA" id="ARBA00023077"/>
    </source>
</evidence>
<evidence type="ECO:0000313" key="11">
    <source>
        <dbReference type="EMBL" id="SFV51033.1"/>
    </source>
</evidence>
<feature type="domain" description="TonB-dependent receptor-like beta-barrel" evidence="9">
    <location>
        <begin position="238"/>
        <end position="617"/>
    </location>
</feature>
<keyword evidence="2" id="KW-0813">Transport</keyword>
<keyword evidence="6" id="KW-0472">Membrane</keyword>
<protein>
    <submittedName>
        <fullName evidence="11">TonB-dependent receptor</fullName>
    </submittedName>
</protein>
<evidence type="ECO:0000259" key="10">
    <source>
        <dbReference type="Pfam" id="PF07715"/>
    </source>
</evidence>
<dbReference type="EMBL" id="FPHH01000005">
    <property type="protein sequence ID" value="SFV51033.1"/>
    <property type="molecule type" value="Genomic_DNA"/>
</dbReference>
<accession>A0A1W1BC21</accession>
<dbReference type="InterPro" id="IPR010917">
    <property type="entry name" value="TonB_rcpt_CS"/>
</dbReference>
<dbReference type="PROSITE" id="PS52016">
    <property type="entry name" value="TONB_DEPENDENT_REC_3"/>
    <property type="match status" value="1"/>
</dbReference>
<dbReference type="Gene3D" id="2.170.130.10">
    <property type="entry name" value="TonB-dependent receptor, plug domain"/>
    <property type="match status" value="1"/>
</dbReference>
<keyword evidence="5" id="KW-0798">TonB box</keyword>
<dbReference type="InterPro" id="IPR012910">
    <property type="entry name" value="Plug_dom"/>
</dbReference>
<feature type="region of interest" description="Disordered" evidence="8">
    <location>
        <begin position="178"/>
        <end position="201"/>
    </location>
</feature>
<keyword evidence="3" id="KW-0812">Transmembrane</keyword>
<dbReference type="GO" id="GO:0044718">
    <property type="term" value="P:siderophore transmembrane transport"/>
    <property type="evidence" value="ECO:0007669"/>
    <property type="project" value="TreeGrafter"/>
</dbReference>
<dbReference type="InterPro" id="IPR000531">
    <property type="entry name" value="Beta-barrel_TonB"/>
</dbReference>
<evidence type="ECO:0000256" key="6">
    <source>
        <dbReference type="ARBA" id="ARBA00023136"/>
    </source>
</evidence>
<evidence type="ECO:0000256" key="2">
    <source>
        <dbReference type="ARBA" id="ARBA00022448"/>
    </source>
</evidence>
<dbReference type="AlphaFoldDB" id="A0A1W1BC21"/>
<dbReference type="PROSITE" id="PS01156">
    <property type="entry name" value="TONB_DEPENDENT_REC_2"/>
    <property type="match status" value="1"/>
</dbReference>
<evidence type="ECO:0000256" key="4">
    <source>
        <dbReference type="ARBA" id="ARBA00022729"/>
    </source>
</evidence>
<dbReference type="InterPro" id="IPR037066">
    <property type="entry name" value="Plug_dom_sf"/>
</dbReference>
<dbReference type="GO" id="GO:0009279">
    <property type="term" value="C:cell outer membrane"/>
    <property type="evidence" value="ECO:0007669"/>
    <property type="project" value="UniProtKB-SubCell"/>
</dbReference>
<dbReference type="InterPro" id="IPR039426">
    <property type="entry name" value="TonB-dep_rcpt-like"/>
</dbReference>
<organism evidence="11">
    <name type="scientific">hydrothermal vent metagenome</name>
    <dbReference type="NCBI Taxonomy" id="652676"/>
    <lineage>
        <taxon>unclassified sequences</taxon>
        <taxon>metagenomes</taxon>
        <taxon>ecological metagenomes</taxon>
    </lineage>
</organism>
<dbReference type="PANTHER" id="PTHR30069">
    <property type="entry name" value="TONB-DEPENDENT OUTER MEMBRANE RECEPTOR"/>
    <property type="match status" value="1"/>
</dbReference>
<feature type="compositionally biased region" description="Polar residues" evidence="8">
    <location>
        <begin position="191"/>
        <end position="201"/>
    </location>
</feature>
<keyword evidence="7" id="KW-0998">Cell outer membrane</keyword>
<comment type="subcellular location">
    <subcellularLocation>
        <location evidence="1">Cell outer membrane</location>
        <topology evidence="1">Multi-pass membrane protein</topology>
    </subcellularLocation>
</comment>
<gene>
    <name evidence="11" type="ORF">MNB_SM-5-1368</name>
</gene>
<proteinExistence type="predicted"/>
<keyword evidence="11" id="KW-0675">Receptor</keyword>
<dbReference type="GO" id="GO:0015344">
    <property type="term" value="F:siderophore uptake transmembrane transporter activity"/>
    <property type="evidence" value="ECO:0007669"/>
    <property type="project" value="TreeGrafter"/>
</dbReference>
<dbReference type="Pfam" id="PF07715">
    <property type="entry name" value="Plug"/>
    <property type="match status" value="1"/>
</dbReference>
<dbReference type="SUPFAM" id="SSF56935">
    <property type="entry name" value="Porins"/>
    <property type="match status" value="1"/>
</dbReference>
<feature type="domain" description="TonB-dependent receptor plug" evidence="10">
    <location>
        <begin position="24"/>
        <end position="128"/>
    </location>
</feature>
<evidence type="ECO:0000256" key="1">
    <source>
        <dbReference type="ARBA" id="ARBA00004571"/>
    </source>
</evidence>
<dbReference type="Gene3D" id="2.40.170.20">
    <property type="entry name" value="TonB-dependent receptor, beta-barrel domain"/>
    <property type="match status" value="1"/>
</dbReference>
<dbReference type="PANTHER" id="PTHR30069:SF49">
    <property type="entry name" value="OUTER MEMBRANE PROTEIN C"/>
    <property type="match status" value="1"/>
</dbReference>
<reference evidence="11" key="1">
    <citation type="submission" date="2016-10" db="EMBL/GenBank/DDBJ databases">
        <authorList>
            <person name="de Groot N.N."/>
        </authorList>
    </citation>
    <scope>NUCLEOTIDE SEQUENCE</scope>
</reference>